<evidence type="ECO:0000313" key="2">
    <source>
        <dbReference type="Proteomes" id="UP001589605"/>
    </source>
</evidence>
<dbReference type="RefSeq" id="WP_382381292.1">
    <property type="nucleotide sequence ID" value="NZ_JBHMEZ010000003.1"/>
</dbReference>
<organism evidence="1 2">
    <name type="scientific">Formosa undariae</name>
    <dbReference type="NCBI Taxonomy" id="1325436"/>
    <lineage>
        <taxon>Bacteria</taxon>
        <taxon>Pseudomonadati</taxon>
        <taxon>Bacteroidota</taxon>
        <taxon>Flavobacteriia</taxon>
        <taxon>Flavobacteriales</taxon>
        <taxon>Flavobacteriaceae</taxon>
        <taxon>Formosa</taxon>
    </lineage>
</organism>
<dbReference type="Proteomes" id="UP001589605">
    <property type="component" value="Unassembled WGS sequence"/>
</dbReference>
<keyword evidence="2" id="KW-1185">Reference proteome</keyword>
<sequence>MVFKFIDTVINDLNINLEVLTKDTNLYTSLLFQHKGNFIAEATRFGNNEDCTDKFNAFFTLAKSKNSSLALTPEYSCPWTSIEWILENEERLPNQSKLWAICCESITPQEIGTFKQNHEDENTLVHFDETALNNGGTGVLLDPLCYIFKAERNGITILIVPMFSKI</sequence>
<evidence type="ECO:0000313" key="1">
    <source>
        <dbReference type="EMBL" id="MFB9052173.1"/>
    </source>
</evidence>
<gene>
    <name evidence="1" type="ORF">ACFFVB_03705</name>
</gene>
<proteinExistence type="predicted"/>
<name>A0ABV5EYA7_9FLAO</name>
<protein>
    <submittedName>
        <fullName evidence="1">Uncharacterized protein</fullName>
    </submittedName>
</protein>
<reference evidence="1 2" key="1">
    <citation type="submission" date="2024-09" db="EMBL/GenBank/DDBJ databases">
        <authorList>
            <person name="Sun Q."/>
            <person name="Mori K."/>
        </authorList>
    </citation>
    <scope>NUCLEOTIDE SEQUENCE [LARGE SCALE GENOMIC DNA]</scope>
    <source>
        <strain evidence="1 2">CECT 8286</strain>
    </source>
</reference>
<dbReference type="EMBL" id="JBHMEZ010000003">
    <property type="protein sequence ID" value="MFB9052173.1"/>
    <property type="molecule type" value="Genomic_DNA"/>
</dbReference>
<comment type="caution">
    <text evidence="1">The sequence shown here is derived from an EMBL/GenBank/DDBJ whole genome shotgun (WGS) entry which is preliminary data.</text>
</comment>
<accession>A0ABV5EYA7</accession>